<proteinExistence type="predicted"/>
<dbReference type="EMBL" id="JPQZ01000060">
    <property type="protein sequence ID" value="KKO74550.1"/>
    <property type="molecule type" value="Genomic_DNA"/>
</dbReference>
<evidence type="ECO:0000313" key="2">
    <source>
        <dbReference type="Proteomes" id="UP000034350"/>
    </source>
</evidence>
<dbReference type="Proteomes" id="UP000034350">
    <property type="component" value="Unassembled WGS sequence"/>
</dbReference>
<name>A0A0F9WCI9_9MICR</name>
<dbReference type="RefSeq" id="XP_024330292.1">
    <property type="nucleotide sequence ID" value="XM_024476060.1"/>
</dbReference>
<accession>A0A0F9WCI9</accession>
<organism evidence="1 2">
    <name type="scientific">Vairimorpha ceranae</name>
    <dbReference type="NCBI Taxonomy" id="40302"/>
    <lineage>
        <taxon>Eukaryota</taxon>
        <taxon>Fungi</taxon>
        <taxon>Fungi incertae sedis</taxon>
        <taxon>Microsporidia</taxon>
        <taxon>Nosematidae</taxon>
        <taxon>Vairimorpha</taxon>
    </lineage>
</organism>
<evidence type="ECO:0000313" key="1">
    <source>
        <dbReference type="EMBL" id="KKO74550.1"/>
    </source>
</evidence>
<gene>
    <name evidence="1" type="ORF">AAJ76_600005344</name>
</gene>
<sequence length="41" mass="5108">MLSKGDYKKYKAQYKRTYEFLEIKIHKNKVNIIYLIKKEKI</sequence>
<protein>
    <submittedName>
        <fullName evidence="1">Uncharacterized protein</fullName>
    </submittedName>
</protein>
<dbReference type="AlphaFoldDB" id="A0A0F9WCI9"/>
<keyword evidence="2" id="KW-1185">Reference proteome</keyword>
<comment type="caution">
    <text evidence="1">The sequence shown here is derived from an EMBL/GenBank/DDBJ whole genome shotgun (WGS) entry which is preliminary data.</text>
</comment>
<reference evidence="1 2" key="1">
    <citation type="journal article" date="2015" name="Environ. Microbiol.">
        <title>Genome analyses suggest the presence of polyploidy and recent human-driven expansions in eight global populations of the honeybee pathogen Nosema ceranae.</title>
        <authorList>
            <person name="Pelin A."/>
            <person name="Selman M."/>
            <person name="Aris-Brosou S."/>
            <person name="Farinelli L."/>
            <person name="Corradi N."/>
        </authorList>
    </citation>
    <scope>NUCLEOTIDE SEQUENCE [LARGE SCALE GENOMIC DNA]</scope>
    <source>
        <strain evidence="1 2">PA08 1199</strain>
    </source>
</reference>
<dbReference type="GeneID" id="36321008"/>
<dbReference type="VEuPathDB" id="MicrosporidiaDB:AAJ76_600005344"/>